<evidence type="ECO:0000256" key="2">
    <source>
        <dbReference type="ARBA" id="ARBA00022559"/>
    </source>
</evidence>
<dbReference type="PANTHER" id="PTHR33577">
    <property type="entry name" value="STERIGMATOCYSTIN BIOSYNTHESIS PEROXIDASE STCC-RELATED"/>
    <property type="match status" value="1"/>
</dbReference>
<gene>
    <name evidence="10" type="ORF">K435DRAFT_844944</name>
</gene>
<feature type="signal peptide" evidence="8">
    <location>
        <begin position="1"/>
        <end position="19"/>
    </location>
</feature>
<name>A0A4S8KXW3_DENBC</name>
<keyword evidence="11" id="KW-1185">Reference proteome</keyword>
<dbReference type="Gene3D" id="1.10.489.10">
    <property type="entry name" value="Chloroperoxidase-like"/>
    <property type="match status" value="1"/>
</dbReference>
<dbReference type="EMBL" id="ML179863">
    <property type="protein sequence ID" value="THU80856.1"/>
    <property type="molecule type" value="Genomic_DNA"/>
</dbReference>
<dbReference type="InterPro" id="IPR036851">
    <property type="entry name" value="Chloroperoxidase-like_sf"/>
</dbReference>
<dbReference type="AlphaFoldDB" id="A0A4S8KXW3"/>
<keyword evidence="8" id="KW-0732">Signal</keyword>
<comment type="similarity">
    <text evidence="7">Belongs to the chloroperoxidase family.</text>
</comment>
<evidence type="ECO:0000256" key="4">
    <source>
        <dbReference type="ARBA" id="ARBA00022723"/>
    </source>
</evidence>
<evidence type="ECO:0000259" key="9">
    <source>
        <dbReference type="PROSITE" id="PS51405"/>
    </source>
</evidence>
<keyword evidence="6" id="KW-0408">Iron</keyword>
<feature type="chain" id="PRO_5021001242" evidence="8">
    <location>
        <begin position="20"/>
        <end position="308"/>
    </location>
</feature>
<dbReference type="Proteomes" id="UP000297245">
    <property type="component" value="Unassembled WGS sequence"/>
</dbReference>
<evidence type="ECO:0000256" key="8">
    <source>
        <dbReference type="SAM" id="SignalP"/>
    </source>
</evidence>
<reference evidence="10 11" key="1">
    <citation type="journal article" date="2019" name="Nat. Ecol. Evol.">
        <title>Megaphylogeny resolves global patterns of mushroom evolution.</title>
        <authorList>
            <person name="Varga T."/>
            <person name="Krizsan K."/>
            <person name="Foldi C."/>
            <person name="Dima B."/>
            <person name="Sanchez-Garcia M."/>
            <person name="Sanchez-Ramirez S."/>
            <person name="Szollosi G.J."/>
            <person name="Szarkandi J.G."/>
            <person name="Papp V."/>
            <person name="Albert L."/>
            <person name="Andreopoulos W."/>
            <person name="Angelini C."/>
            <person name="Antonin V."/>
            <person name="Barry K.W."/>
            <person name="Bougher N.L."/>
            <person name="Buchanan P."/>
            <person name="Buyck B."/>
            <person name="Bense V."/>
            <person name="Catcheside P."/>
            <person name="Chovatia M."/>
            <person name="Cooper J."/>
            <person name="Damon W."/>
            <person name="Desjardin D."/>
            <person name="Finy P."/>
            <person name="Geml J."/>
            <person name="Haridas S."/>
            <person name="Hughes K."/>
            <person name="Justo A."/>
            <person name="Karasinski D."/>
            <person name="Kautmanova I."/>
            <person name="Kiss B."/>
            <person name="Kocsube S."/>
            <person name="Kotiranta H."/>
            <person name="LaButti K.M."/>
            <person name="Lechner B.E."/>
            <person name="Liimatainen K."/>
            <person name="Lipzen A."/>
            <person name="Lukacs Z."/>
            <person name="Mihaltcheva S."/>
            <person name="Morgado L.N."/>
            <person name="Niskanen T."/>
            <person name="Noordeloos M.E."/>
            <person name="Ohm R.A."/>
            <person name="Ortiz-Santana B."/>
            <person name="Ovrebo C."/>
            <person name="Racz N."/>
            <person name="Riley R."/>
            <person name="Savchenko A."/>
            <person name="Shiryaev A."/>
            <person name="Soop K."/>
            <person name="Spirin V."/>
            <person name="Szebenyi C."/>
            <person name="Tomsovsky M."/>
            <person name="Tulloss R.E."/>
            <person name="Uehling J."/>
            <person name="Grigoriev I.V."/>
            <person name="Vagvolgyi C."/>
            <person name="Papp T."/>
            <person name="Martin F.M."/>
            <person name="Miettinen O."/>
            <person name="Hibbett D.S."/>
            <person name="Nagy L.G."/>
        </authorList>
    </citation>
    <scope>NUCLEOTIDE SEQUENCE [LARGE SCALE GENOMIC DNA]</scope>
    <source>
        <strain evidence="10 11">CBS 962.96</strain>
    </source>
</reference>
<proteinExistence type="inferred from homology"/>
<dbReference type="PROSITE" id="PS51405">
    <property type="entry name" value="HEME_HALOPEROXIDASE"/>
    <property type="match status" value="1"/>
</dbReference>
<evidence type="ECO:0000313" key="11">
    <source>
        <dbReference type="Proteomes" id="UP000297245"/>
    </source>
</evidence>
<organism evidence="10 11">
    <name type="scientific">Dendrothele bispora (strain CBS 962.96)</name>
    <dbReference type="NCBI Taxonomy" id="1314807"/>
    <lineage>
        <taxon>Eukaryota</taxon>
        <taxon>Fungi</taxon>
        <taxon>Dikarya</taxon>
        <taxon>Basidiomycota</taxon>
        <taxon>Agaricomycotina</taxon>
        <taxon>Agaricomycetes</taxon>
        <taxon>Agaricomycetidae</taxon>
        <taxon>Agaricales</taxon>
        <taxon>Agaricales incertae sedis</taxon>
        <taxon>Dendrothele</taxon>
    </lineage>
</organism>
<dbReference type="GO" id="GO:0004601">
    <property type="term" value="F:peroxidase activity"/>
    <property type="evidence" value="ECO:0007669"/>
    <property type="project" value="UniProtKB-KW"/>
</dbReference>
<sequence length="308" mass="33994">MKSFLLFLFLLELCSSVVGLESLNWLPGVVQTPLQGLKHLVGFDASWPWPWEKHHYIPPKEGDLRSPCPGLNALANHGFIPRDGKGMTIPIVLDACLDAFNILPDPQIIMVAKMALFTTDARDSFTLKDLALHGTIEHDASISRSDTSLGDSLSFNQTLFNLFLSQSNPGKDVYDPVSAGHVQHDRLQDSIERNPNVTNTIKEFMQRSLESALYLGAMGDPMTGIAPKNSLPSLVSVDARWTPTFVDVLFQEERIPYAEGWERSSIPINSTMFNNIATQIGANSNWAPSGGCPWLRLQPEGPEKLPGL</sequence>
<keyword evidence="2 10" id="KW-0575">Peroxidase</keyword>
<feature type="domain" description="Heme haloperoxidase family profile" evidence="9">
    <location>
        <begin position="52"/>
        <end position="282"/>
    </location>
</feature>
<dbReference type="InterPro" id="IPR000028">
    <property type="entry name" value="Chloroperoxidase"/>
</dbReference>
<evidence type="ECO:0000256" key="6">
    <source>
        <dbReference type="ARBA" id="ARBA00023004"/>
    </source>
</evidence>
<accession>A0A4S8KXW3</accession>
<dbReference type="GO" id="GO:0046872">
    <property type="term" value="F:metal ion binding"/>
    <property type="evidence" value="ECO:0007669"/>
    <property type="project" value="UniProtKB-KW"/>
</dbReference>
<dbReference type="OrthoDB" id="2542103at2759"/>
<protein>
    <submittedName>
        <fullName evidence="10">Cloroperoxidase</fullName>
    </submittedName>
</protein>
<keyword evidence="4" id="KW-0479">Metal-binding</keyword>
<dbReference type="Pfam" id="PF01328">
    <property type="entry name" value="Peroxidase_2"/>
    <property type="match status" value="1"/>
</dbReference>
<evidence type="ECO:0000256" key="5">
    <source>
        <dbReference type="ARBA" id="ARBA00023002"/>
    </source>
</evidence>
<evidence type="ECO:0000256" key="7">
    <source>
        <dbReference type="ARBA" id="ARBA00025795"/>
    </source>
</evidence>
<evidence type="ECO:0000256" key="3">
    <source>
        <dbReference type="ARBA" id="ARBA00022617"/>
    </source>
</evidence>
<dbReference type="SUPFAM" id="SSF47571">
    <property type="entry name" value="Cloroperoxidase"/>
    <property type="match status" value="1"/>
</dbReference>
<keyword evidence="5" id="KW-0560">Oxidoreductase</keyword>
<evidence type="ECO:0000256" key="1">
    <source>
        <dbReference type="ARBA" id="ARBA00001970"/>
    </source>
</evidence>
<evidence type="ECO:0000313" key="10">
    <source>
        <dbReference type="EMBL" id="THU80856.1"/>
    </source>
</evidence>
<comment type="cofactor">
    <cofactor evidence="1">
        <name>heme b</name>
        <dbReference type="ChEBI" id="CHEBI:60344"/>
    </cofactor>
</comment>
<keyword evidence="3" id="KW-0349">Heme</keyword>
<dbReference type="PANTHER" id="PTHR33577:SF9">
    <property type="entry name" value="PEROXIDASE STCC"/>
    <property type="match status" value="1"/>
</dbReference>